<dbReference type="Pfam" id="PF20148">
    <property type="entry name" value="DUF6531"/>
    <property type="match status" value="1"/>
</dbReference>
<feature type="region of interest" description="Disordered" evidence="2">
    <location>
        <begin position="91"/>
        <end position="116"/>
    </location>
</feature>
<name>A0AAE5KTG5_9MICC</name>
<dbReference type="InterPro" id="IPR022385">
    <property type="entry name" value="Rhs_assc_core"/>
</dbReference>
<dbReference type="InterPro" id="IPR031325">
    <property type="entry name" value="RHS_repeat"/>
</dbReference>
<evidence type="ECO:0000259" key="3">
    <source>
        <dbReference type="Pfam" id="PF20148"/>
    </source>
</evidence>
<dbReference type="NCBIfam" id="TIGR03696">
    <property type="entry name" value="Rhs_assc_core"/>
    <property type="match status" value="1"/>
</dbReference>
<organism evidence="5 6">
    <name type="scientific">Rothia dentocariosa</name>
    <dbReference type="NCBI Taxonomy" id="2047"/>
    <lineage>
        <taxon>Bacteria</taxon>
        <taxon>Bacillati</taxon>
        <taxon>Actinomycetota</taxon>
        <taxon>Actinomycetes</taxon>
        <taxon>Micrococcales</taxon>
        <taxon>Micrococcaceae</taxon>
        <taxon>Rothia</taxon>
    </lineage>
</organism>
<dbReference type="InterPro" id="IPR006530">
    <property type="entry name" value="YD"/>
</dbReference>
<evidence type="ECO:0000256" key="1">
    <source>
        <dbReference type="ARBA" id="ARBA00022737"/>
    </source>
</evidence>
<proteinExistence type="predicted"/>
<sequence length="2491" mass="264763">MVFEKPFHANTKDIKYSQEDAAALARAFDDASHKLGDFQGKIRSEGMHAAQEFRGRYATLFVLNYGQCMEDAHRLADACHRAAEAVRKIAQAAQQEEENRRRAKEAEDNALPGGNERAAHEQWGYAYPSIPMPEYVASEEPAIVVNPEGLSRKSTLERTMIEKTGQSAQIPDSLANIAQPTQSQSSNSEKYAESLASSGGTSSAKPDDLEKYTNFVLNTLNIEMNTAFTTISNAYDTYLRTCQWGVLIIDTLLLATQNWILDNDNDAAWINAVAQAFRQVGAGMNFTVSDAALAASIQQAGVNPGRKNLEVPDVQVYGAQPSSGYANDPVNVATGNFIEEERDLSVGSVSLVRMYNSISATGAVSTHEGYETPVGAFGPGWSSTVDTHLGLTASGVVWADVDGRQVFFARAGAGFARAAGEAWWLHRYTVNPADSPVSQASDSENDAAHDEANGGVRAQAARAGFAAVISLAAEHSDQVVSDGEFYTVSDNAGQYYFYALSGAWLGSWSSEPGSAVAAIYEDASNGGSSSRVRAMVGAFGRMILLSYDDVSGCAVAVTGAGSRVEYAYSETGHLVEATTYALASQTTSDPVDEPENAVKGGTAAACGVVVASRLYTHTEDGLVQTVTGTGGVREVTNVYGDPDNPGRVTQQVSEHGRVIDYTYLPGGITQITTGAHENTLETDSEDSGAADTAERALHPNTWVSDSKGRLVSVTSAEGSTVRFIYDAFGNRIQVTDLEGSRTVRSANTRGLVVKELASTGAMSITDYDDLDRPVHRRTYGSKDAWIRKDAPVKVISYEYAEEGFSRQPVAVTTDGATSRYTYTSAGQISSVTDPTGVVTRLSYEARGNLTGVLNAVGDMLKVEYDAQDRPVSVVSPSGGTMRVEYDAASRPIRVIDPAGNATVYTYTPAGKVASITDAVGGVRRFEYNAAGELVAQVAPDGARTVREINELGYTVAETDPLGHVTKFVHDGMGRVTEKIDPAGNVWASRYNAADTLVEHTDPTGVLTRVSRDSAAGEITHQDGVGNTATVGFDALGRVMSSIDPSGAVTSWAYQFLTNTTAAFAGEGDREPVPHQGASEPVCVQDPTENLVRVPGAHALRTCTDAAGQVSGEVCDAAGRVLRQVSASGAVTEYSYDACGRVASVTDADGVMTEYRYDADSRLVAKTRAGVVVESFVYDLCGRVLERRAGTKLVGRYAYDAAGRVVRCVDAAWGTRSFSYDACGRVVKAVSGVGGTCFFDYDGAGRLLARRVATSEGFATTSYAYDVVGNVVSVTDPFGAVTKYAYDGAHRCTEVMNPDGSRVSYAYDGAGEVASMHVAKPGERLGRLACAWVRDRAGRRLTVKDYLAGENLARLGAQRSAAATVATATTTVGSASASATTTAGRSSIGVSDGAESEADVYVQTTYVSDALGRLVRVDSAPKLGDEVSDTAFFAAGNRVSAAGDASAVEVFASTGAWSLAYSYDADGNVVQRTTPYGSTVYGYSPGGRIRSTQQIPASVGVEDSSSAGDKPGVAEFAYDALGYLERVQVGECISSWVRDTSGAVMGYTEEFLGGADEPSGSSSGVVQGVRVRRNPAGKITRVEDTVKGFWCEYAYDASGRLIRAVSSDDVSVAWVYDPVGLLMREETHQEGALVRVRAFSYAGERAQTVRLYEALEDGVSSAAPVAGVVEDLTGLDASSLVCTGSIQYSYDVRGFRTGAADHTGAAVTWGWDALGSLERVERINHTPESLLGSHVAAGGEDSLIGNSTVWFAASSVRNMPVAVGSQQDGQGAVVSPLVWDTTVPDAASLVGVGVTEVVSAGSVLGGRDSILTGTGAGAYGFGTDIFGAASPVTWGSNTTAAAGNGLPGLPADVGLTAQGALATVGGELMGARLYDPVTAGFLSPDPMEPVAGAGYMGASYLFASGDPVNLHDPTGLQPITAGVMNYYVNYVRSGQLQADQWEKFWEDNARRWENFWSWDSWAKSIEELQQDPGRWLNNHWPDVVAGGLAITAMLMIVFAPETMPAMPIIGWQILGSMAFSALLQKWMTGEIDATQLSIDGLLGGTLAGAGLLYGRLSTMYGVKFETTQMSFTIPRMGAAESIWGGRFYMGTAKESSVVMKYPVLYKKSSEGAETLSKLRSTRYPKADFNQSAMRSTEYGYAAPGITSPKPSATSEFPRYGGTGTQGVGTTESQLGATGTVTIGTEETLVSRGAGVTREAEMSPVGKGTEIPHTVPDEVRPHAGSARESNMTLDAVEDPKVYRDGEISSTNKGTGTSEAQVKPENPQSEITPETGGTTKGREDTPREISSGDHHTPKPEEPTEPEKPSPRGKREEVTTATEADAKNHVYHDAGLDDVRDVTDLTQARQELHNLPDGYGKTTGFMKYVGDNPRVADDLGGKVTHPKPMELQNESGEWRKVGRTKSQNDDLIAYVEQLKKEGVDDIRIDQQQVDIHGRKIGSNRPDLQFTKDGKRYYVEWDRTTSGREIGHAERIAANDPNHGGIELRIVDPYKK</sequence>
<dbReference type="InterPro" id="IPR056823">
    <property type="entry name" value="TEN-like_YD-shell"/>
</dbReference>
<evidence type="ECO:0008006" key="7">
    <source>
        <dbReference type="Google" id="ProtNLM"/>
    </source>
</evidence>
<evidence type="ECO:0000256" key="2">
    <source>
        <dbReference type="SAM" id="MobiDB-lite"/>
    </source>
</evidence>
<dbReference type="InterPro" id="IPR050708">
    <property type="entry name" value="T6SS_VgrG/RHS"/>
</dbReference>
<gene>
    <name evidence="5" type="ORF">B8W87_00915</name>
</gene>
<evidence type="ECO:0000259" key="4">
    <source>
        <dbReference type="Pfam" id="PF25023"/>
    </source>
</evidence>
<dbReference type="Proteomes" id="UP000216195">
    <property type="component" value="Unassembled WGS sequence"/>
</dbReference>
<reference evidence="5 6" key="1">
    <citation type="submission" date="2017-04" db="EMBL/GenBank/DDBJ databases">
        <title>Kefir bacterial isolates.</title>
        <authorList>
            <person name="Kim Y."/>
            <person name="Blasche S."/>
            <person name="Patil K.R."/>
        </authorList>
    </citation>
    <scope>NUCLEOTIDE SEQUENCE [LARGE SCALE GENOMIC DNA]</scope>
    <source>
        <strain evidence="5 6">OG2-1</strain>
    </source>
</reference>
<dbReference type="EMBL" id="NCWU01000001">
    <property type="protein sequence ID" value="PAK86922.1"/>
    <property type="molecule type" value="Genomic_DNA"/>
</dbReference>
<protein>
    <recommendedName>
        <fullName evidence="7">Type IV secretion protein Rhs</fullName>
    </recommendedName>
</protein>
<feature type="compositionally biased region" description="Polar residues" evidence="2">
    <location>
        <begin position="2245"/>
        <end position="2274"/>
    </location>
</feature>
<dbReference type="InterPro" id="IPR045351">
    <property type="entry name" value="DUF6531"/>
</dbReference>
<dbReference type="Pfam" id="PF25023">
    <property type="entry name" value="TEN_YD-shell"/>
    <property type="match status" value="1"/>
</dbReference>
<dbReference type="RefSeq" id="WP_095342972.1">
    <property type="nucleotide sequence ID" value="NZ_NCWU01000001.1"/>
</dbReference>
<feature type="compositionally biased region" description="Polar residues" evidence="2">
    <location>
        <begin position="164"/>
        <end position="204"/>
    </location>
</feature>
<feature type="domain" description="Teneurin-like YD-shell" evidence="4">
    <location>
        <begin position="1127"/>
        <end position="1253"/>
    </location>
</feature>
<feature type="compositionally biased region" description="Basic and acidic residues" evidence="2">
    <location>
        <begin position="2235"/>
        <end position="2244"/>
    </location>
</feature>
<evidence type="ECO:0000313" key="5">
    <source>
        <dbReference type="EMBL" id="PAK86922.1"/>
    </source>
</evidence>
<dbReference type="NCBIfam" id="TIGR01643">
    <property type="entry name" value="YD_repeat_2x"/>
    <property type="match status" value="8"/>
</dbReference>
<feature type="region of interest" description="Disordered" evidence="2">
    <location>
        <begin position="2184"/>
        <end position="2332"/>
    </location>
</feature>
<comment type="caution">
    <text evidence="5">The sequence shown here is derived from an EMBL/GenBank/DDBJ whole genome shotgun (WGS) entry which is preliminary data.</text>
</comment>
<feature type="domain" description="DUF6531" evidence="3">
    <location>
        <begin position="328"/>
        <end position="408"/>
    </location>
</feature>
<dbReference type="PANTHER" id="PTHR32305">
    <property type="match status" value="1"/>
</dbReference>
<dbReference type="Gene3D" id="2.180.10.10">
    <property type="entry name" value="RHS repeat-associated core"/>
    <property type="match status" value="5"/>
</dbReference>
<feature type="compositionally biased region" description="Basic and acidic residues" evidence="2">
    <location>
        <begin position="2277"/>
        <end position="2332"/>
    </location>
</feature>
<dbReference type="PANTHER" id="PTHR32305:SF15">
    <property type="entry name" value="PROTEIN RHSA-RELATED"/>
    <property type="match status" value="1"/>
</dbReference>
<dbReference type="SUPFAM" id="SSF69304">
    <property type="entry name" value="Tricorn protease N-terminal domain"/>
    <property type="match status" value="1"/>
</dbReference>
<keyword evidence="1" id="KW-0677">Repeat</keyword>
<dbReference type="Pfam" id="PF05593">
    <property type="entry name" value="RHS_repeat"/>
    <property type="match status" value="5"/>
</dbReference>
<feature type="compositionally biased region" description="Basic and acidic residues" evidence="2">
    <location>
        <begin position="97"/>
        <end position="107"/>
    </location>
</feature>
<evidence type="ECO:0000313" key="6">
    <source>
        <dbReference type="Proteomes" id="UP000216195"/>
    </source>
</evidence>
<feature type="region of interest" description="Disordered" evidence="2">
    <location>
        <begin position="164"/>
        <end position="205"/>
    </location>
</feature>
<accession>A0AAE5KTG5</accession>